<dbReference type="Proteomes" id="UP001482620">
    <property type="component" value="Unassembled WGS sequence"/>
</dbReference>
<name>A0ABV0T1C9_9TELE</name>
<feature type="region of interest" description="Disordered" evidence="1">
    <location>
        <begin position="110"/>
        <end position="162"/>
    </location>
</feature>
<protein>
    <submittedName>
        <fullName evidence="2">Uncharacterized protein</fullName>
    </submittedName>
</protein>
<feature type="compositionally biased region" description="Basic residues" evidence="1">
    <location>
        <begin position="135"/>
        <end position="146"/>
    </location>
</feature>
<sequence length="264" mass="28130">MWLPSVCLHPGPNQPQIMTASLKRPPFMDLLALQLTFDHKYDVRLRVRRYGQFPALPCHRTSSFLLLTGLQEHTPGSRLDVPAPSSQLRAYAISPGFDLDSSHLAQLSGLLPHHDSSLSPPPPPSTSLESGGLKKSFHPPAKRRRACPASTPPPATTSTGLSSAAVSALIPTAPQASTSSSTPAILQSFPTSFISSIDSLQGSTLSLTQHLQEFDFKSATSAPPPSPTLSDAQPTPRPQPLGFTLANARPGLSLGRPYTPMHAN</sequence>
<evidence type="ECO:0000313" key="3">
    <source>
        <dbReference type="Proteomes" id="UP001482620"/>
    </source>
</evidence>
<dbReference type="EMBL" id="JAHRIQ010014401">
    <property type="protein sequence ID" value="MEQ2226092.1"/>
    <property type="molecule type" value="Genomic_DNA"/>
</dbReference>
<evidence type="ECO:0000313" key="2">
    <source>
        <dbReference type="EMBL" id="MEQ2226092.1"/>
    </source>
</evidence>
<gene>
    <name evidence="2" type="ORF">ILYODFUR_024069</name>
</gene>
<accession>A0ABV0T1C9</accession>
<evidence type="ECO:0000256" key="1">
    <source>
        <dbReference type="SAM" id="MobiDB-lite"/>
    </source>
</evidence>
<comment type="caution">
    <text evidence="2">The sequence shown here is derived from an EMBL/GenBank/DDBJ whole genome shotgun (WGS) entry which is preliminary data.</text>
</comment>
<organism evidence="2 3">
    <name type="scientific">Ilyodon furcidens</name>
    <name type="common">goldbreast splitfin</name>
    <dbReference type="NCBI Taxonomy" id="33524"/>
    <lineage>
        <taxon>Eukaryota</taxon>
        <taxon>Metazoa</taxon>
        <taxon>Chordata</taxon>
        <taxon>Craniata</taxon>
        <taxon>Vertebrata</taxon>
        <taxon>Euteleostomi</taxon>
        <taxon>Actinopterygii</taxon>
        <taxon>Neopterygii</taxon>
        <taxon>Teleostei</taxon>
        <taxon>Neoteleostei</taxon>
        <taxon>Acanthomorphata</taxon>
        <taxon>Ovalentaria</taxon>
        <taxon>Atherinomorphae</taxon>
        <taxon>Cyprinodontiformes</taxon>
        <taxon>Goodeidae</taxon>
        <taxon>Ilyodon</taxon>
    </lineage>
</organism>
<keyword evidence="3" id="KW-1185">Reference proteome</keyword>
<proteinExistence type="predicted"/>
<feature type="non-terminal residue" evidence="2">
    <location>
        <position position="264"/>
    </location>
</feature>
<reference evidence="2 3" key="1">
    <citation type="submission" date="2021-06" db="EMBL/GenBank/DDBJ databases">
        <authorList>
            <person name="Palmer J.M."/>
        </authorList>
    </citation>
    <scope>NUCLEOTIDE SEQUENCE [LARGE SCALE GENOMIC DNA]</scope>
    <source>
        <strain evidence="3">if_2019</strain>
        <tissue evidence="2">Muscle</tissue>
    </source>
</reference>
<feature type="region of interest" description="Disordered" evidence="1">
    <location>
        <begin position="217"/>
        <end position="264"/>
    </location>
</feature>